<sequence length="371" mass="41409">MKKAMKIWGGTMKTTSHVAAVILLAVTLVVCIYSFTKPVTVTMEENSNQAKLETNYTYEATVTPNVLYPAGGTIQAGESMIKKITTAIPVTMNTKIVSEKEVAIHGTHRVEMTVIAEDLWEKTFPLEEQQTFNTKGSTIDIIDGKYIIDLVKISNFLTQVEDETGISSSKYTVEIQPNVSGTISYGGQEMPIEMTDKLVFQYTFDSIVLMSEKGFTSSLAFGTSEAIVNMVSLFGLLLPIGLVRTVSSILALLILSLLVYLNKNVVNRNNGRKPTEMELIHKKYGKRIIAVVNHENRQDKSVITLTAFTSVLAISDEKELPIFFCEITEQNRGIYFLIDGTSCYEYELQSVREETSQVKKWIEGVDVYARN</sequence>
<proteinExistence type="predicted"/>
<dbReference type="InterPro" id="IPR035185">
    <property type="entry name" value="DUF5305"/>
</dbReference>
<keyword evidence="3" id="KW-1185">Reference proteome</keyword>
<evidence type="ECO:0000313" key="3">
    <source>
        <dbReference type="Proteomes" id="UP001303902"/>
    </source>
</evidence>
<reference evidence="2 3" key="1">
    <citation type="submission" date="2023-06" db="EMBL/GenBank/DDBJ databases">
        <title>Sporosarcina sp. nov., isolated from Korean tranditional fermented seafood 'Jeotgal'.</title>
        <authorList>
            <person name="Yang A.I."/>
            <person name="Shin N.-R."/>
        </authorList>
    </citation>
    <scope>NUCLEOTIDE SEQUENCE [LARGE SCALE GENOMIC DNA]</scope>
    <source>
        <strain evidence="2 3">T2O-4</strain>
    </source>
</reference>
<dbReference type="RefSeq" id="WP_317968837.1">
    <property type="nucleotide sequence ID" value="NZ_CP129118.1"/>
</dbReference>
<keyword evidence="1" id="KW-0472">Membrane</keyword>
<dbReference type="Pfam" id="PF17231">
    <property type="entry name" value="DUF5305"/>
    <property type="match status" value="1"/>
</dbReference>
<keyword evidence="1" id="KW-0812">Transmembrane</keyword>
<evidence type="ECO:0000313" key="2">
    <source>
        <dbReference type="EMBL" id="WOV88111.1"/>
    </source>
</evidence>
<organism evidence="2 3">
    <name type="scientific">Sporosarcina oncorhynchi</name>
    <dbReference type="NCBI Taxonomy" id="3056444"/>
    <lineage>
        <taxon>Bacteria</taxon>
        <taxon>Bacillati</taxon>
        <taxon>Bacillota</taxon>
        <taxon>Bacilli</taxon>
        <taxon>Bacillales</taxon>
        <taxon>Caryophanaceae</taxon>
        <taxon>Sporosarcina</taxon>
    </lineage>
</organism>
<evidence type="ECO:0000256" key="1">
    <source>
        <dbReference type="SAM" id="Phobius"/>
    </source>
</evidence>
<name>A0ABZ0L6C1_9BACL</name>
<dbReference type="EMBL" id="CP129118">
    <property type="protein sequence ID" value="WOV88111.1"/>
    <property type="molecule type" value="Genomic_DNA"/>
</dbReference>
<gene>
    <name evidence="2" type="ORF">QWT69_03020</name>
</gene>
<protein>
    <submittedName>
        <fullName evidence="2">DUF5305 family protein</fullName>
    </submittedName>
</protein>
<feature type="transmembrane region" description="Helical" evidence="1">
    <location>
        <begin position="233"/>
        <end position="261"/>
    </location>
</feature>
<accession>A0ABZ0L6C1</accession>
<dbReference type="Proteomes" id="UP001303902">
    <property type="component" value="Chromosome"/>
</dbReference>
<keyword evidence="1" id="KW-1133">Transmembrane helix</keyword>